<dbReference type="OrthoDB" id="9797344at2"/>
<dbReference type="InterPro" id="IPR006674">
    <property type="entry name" value="HD_domain"/>
</dbReference>
<protein>
    <submittedName>
        <fullName evidence="2">Hydrolase</fullName>
    </submittedName>
</protein>
<dbReference type="AlphaFoldDB" id="A0A2A6RET2"/>
<dbReference type="Proteomes" id="UP000220527">
    <property type="component" value="Unassembled WGS sequence"/>
</dbReference>
<dbReference type="Pfam" id="PF01966">
    <property type="entry name" value="HD"/>
    <property type="match status" value="1"/>
</dbReference>
<keyword evidence="3" id="KW-1185">Reference proteome</keyword>
<dbReference type="Gene3D" id="1.10.3210.50">
    <property type="match status" value="1"/>
</dbReference>
<gene>
    <name evidence="2" type="ORF">CJ255_18395</name>
</gene>
<evidence type="ECO:0000313" key="3">
    <source>
        <dbReference type="Proteomes" id="UP000220527"/>
    </source>
</evidence>
<reference evidence="3" key="1">
    <citation type="submission" date="2017-08" db="EMBL/GenBank/DDBJ databases">
        <authorList>
            <person name="Grouzdev D.S."/>
            <person name="Gaisin V.A."/>
            <person name="Rysina M.S."/>
            <person name="Gorlenko V.M."/>
        </authorList>
    </citation>
    <scope>NUCLEOTIDE SEQUENCE [LARGE SCALE GENOMIC DNA]</scope>
    <source>
        <strain evidence="3">Kir15-3F</strain>
    </source>
</reference>
<dbReference type="EMBL" id="NQWI01000126">
    <property type="protein sequence ID" value="PDW01577.1"/>
    <property type="molecule type" value="Genomic_DNA"/>
</dbReference>
<evidence type="ECO:0000259" key="1">
    <source>
        <dbReference type="PROSITE" id="PS51831"/>
    </source>
</evidence>
<evidence type="ECO:0000313" key="2">
    <source>
        <dbReference type="EMBL" id="PDW01577.1"/>
    </source>
</evidence>
<dbReference type="PANTHER" id="PTHR33594">
    <property type="entry name" value="SUPERFAMILY HYDROLASE, PUTATIVE (AFU_ORTHOLOGUE AFUA_1G03035)-RELATED"/>
    <property type="match status" value="1"/>
</dbReference>
<sequence length="213" mass="23036">MIDLTSWEARFAAFIERSEMQADVAHDREHVRRVVANARRLADAEGADLAIVIPAAWLHDCVVLPKNSPQRPLASAMAATAASSFLALAGYPPFHIPAIAHAILAHSFSAAIAPLTLEARIVQDADRLDALGAVGLARCLMLGGQLGLPLYDPAEPFPHQRSPDDDRFTLDHLYTKLLGLAATMNTPTGRAEAERRTAFLDQFLQQLASELGV</sequence>
<feature type="domain" description="HD" evidence="1">
    <location>
        <begin position="27"/>
        <end position="131"/>
    </location>
</feature>
<dbReference type="GO" id="GO:0016787">
    <property type="term" value="F:hydrolase activity"/>
    <property type="evidence" value="ECO:0007669"/>
    <property type="project" value="UniProtKB-KW"/>
</dbReference>
<keyword evidence="2" id="KW-0378">Hydrolase</keyword>
<organism evidence="2 3">
    <name type="scientific">Candidatus Viridilinea mediisalina</name>
    <dbReference type="NCBI Taxonomy" id="2024553"/>
    <lineage>
        <taxon>Bacteria</taxon>
        <taxon>Bacillati</taxon>
        <taxon>Chloroflexota</taxon>
        <taxon>Chloroflexia</taxon>
        <taxon>Chloroflexales</taxon>
        <taxon>Chloroflexineae</taxon>
        <taxon>Oscillochloridaceae</taxon>
        <taxon>Candidatus Viridilinea</taxon>
    </lineage>
</organism>
<comment type="caution">
    <text evidence="2">The sequence shown here is derived from an EMBL/GenBank/DDBJ whole genome shotgun (WGS) entry which is preliminary data.</text>
</comment>
<proteinExistence type="predicted"/>
<accession>A0A2A6RET2</accession>
<dbReference type="SUPFAM" id="SSF109604">
    <property type="entry name" value="HD-domain/PDEase-like"/>
    <property type="match status" value="1"/>
</dbReference>
<dbReference type="PANTHER" id="PTHR33594:SF1">
    <property type="entry name" value="HD_PDEASE DOMAIN-CONTAINING PROTEIN"/>
    <property type="match status" value="1"/>
</dbReference>
<dbReference type="CDD" id="cd00077">
    <property type="entry name" value="HDc"/>
    <property type="match status" value="1"/>
</dbReference>
<dbReference type="InterPro" id="IPR003607">
    <property type="entry name" value="HD/PDEase_dom"/>
</dbReference>
<dbReference type="PROSITE" id="PS51831">
    <property type="entry name" value="HD"/>
    <property type="match status" value="1"/>
</dbReference>
<name>A0A2A6RET2_9CHLR</name>
<dbReference type="RefSeq" id="WP_097645556.1">
    <property type="nucleotide sequence ID" value="NZ_NQWI01000126.1"/>
</dbReference>
<dbReference type="SMART" id="SM00471">
    <property type="entry name" value="HDc"/>
    <property type="match status" value="1"/>
</dbReference>